<evidence type="ECO:0000313" key="1">
    <source>
        <dbReference type="EMBL" id="KAA1257462.1"/>
    </source>
</evidence>
<dbReference type="AlphaFoldDB" id="A0A5B1CB01"/>
<dbReference type="Proteomes" id="UP000322699">
    <property type="component" value="Unassembled WGS sequence"/>
</dbReference>
<accession>A0A5B1CB01</accession>
<keyword evidence="2" id="KW-1185">Reference proteome</keyword>
<organism evidence="1 2">
    <name type="scientific">Rubripirellula obstinata</name>
    <dbReference type="NCBI Taxonomy" id="406547"/>
    <lineage>
        <taxon>Bacteria</taxon>
        <taxon>Pseudomonadati</taxon>
        <taxon>Planctomycetota</taxon>
        <taxon>Planctomycetia</taxon>
        <taxon>Pirellulales</taxon>
        <taxon>Pirellulaceae</taxon>
        <taxon>Rubripirellula</taxon>
    </lineage>
</organism>
<proteinExistence type="predicted"/>
<sequence>MHRSRACERVCLLASKHSRPGDRYRYPTEQRTFTAFLAPCGALPTHDQNRFAPKSSTNIEVPTALRGINQRLNSNAQSMPTCRMHCVAQTNACLLALDIFLPDQTCLTYRPLLRSTHGDCHPRGRSPR</sequence>
<protein>
    <submittedName>
        <fullName evidence="1">Uncharacterized protein</fullName>
    </submittedName>
</protein>
<evidence type="ECO:0000313" key="2">
    <source>
        <dbReference type="Proteomes" id="UP000322699"/>
    </source>
</evidence>
<comment type="caution">
    <text evidence="1">The sequence shown here is derived from an EMBL/GenBank/DDBJ whole genome shotgun (WGS) entry which is preliminary data.</text>
</comment>
<name>A0A5B1CB01_9BACT</name>
<gene>
    <name evidence="1" type="ORF">LF1_53110</name>
</gene>
<reference evidence="1 2" key="1">
    <citation type="submission" date="2019-08" db="EMBL/GenBank/DDBJ databases">
        <title>Deep-cultivation of Planctomycetes and their phenomic and genomic characterization uncovers novel biology.</title>
        <authorList>
            <person name="Wiegand S."/>
            <person name="Jogler M."/>
            <person name="Boedeker C."/>
            <person name="Pinto D."/>
            <person name="Vollmers J."/>
            <person name="Rivas-Marin E."/>
            <person name="Kohn T."/>
            <person name="Peeters S.H."/>
            <person name="Heuer A."/>
            <person name="Rast P."/>
            <person name="Oberbeckmann S."/>
            <person name="Bunk B."/>
            <person name="Jeske O."/>
            <person name="Meyerdierks A."/>
            <person name="Storesund J.E."/>
            <person name="Kallscheuer N."/>
            <person name="Luecker S."/>
            <person name="Lage O.M."/>
            <person name="Pohl T."/>
            <person name="Merkel B.J."/>
            <person name="Hornburger P."/>
            <person name="Mueller R.-W."/>
            <person name="Bruemmer F."/>
            <person name="Labrenz M."/>
            <person name="Spormann A.M."/>
            <person name="Op Den Camp H."/>
            <person name="Overmann J."/>
            <person name="Amann R."/>
            <person name="Jetten M.S.M."/>
            <person name="Mascher T."/>
            <person name="Medema M.H."/>
            <person name="Devos D.P."/>
            <person name="Kaster A.-K."/>
            <person name="Ovreas L."/>
            <person name="Rohde M."/>
            <person name="Galperin M.Y."/>
            <person name="Jogler C."/>
        </authorList>
    </citation>
    <scope>NUCLEOTIDE SEQUENCE [LARGE SCALE GENOMIC DNA]</scope>
    <source>
        <strain evidence="1 2">LF1</strain>
    </source>
</reference>
<dbReference type="EMBL" id="VRLW01000002">
    <property type="protein sequence ID" value="KAA1257462.1"/>
    <property type="molecule type" value="Genomic_DNA"/>
</dbReference>